<sequence length="214" mass="24256">MTSAMMMQWKAFTMEASTPTSKSMEWLEMHQILDATGEGEGRSRRHQRLGEAKGEETAGGRVDDRVVLRVCWGRERLPNKALGLGLQIVANVRCAVGKGGARPNKVKGQRRKVSSGAGDRCMRVTWDAGHARGMTAERYGWRQNRGSPNKLDAGESSWERSGAEVQLRLSQRWSCPPEGWKCRKCWKDIIQIIRDFTWCYNPTWRLKSTLIDST</sequence>
<dbReference type="EMBL" id="JARIHO010000015">
    <property type="protein sequence ID" value="KAJ7349584.1"/>
    <property type="molecule type" value="Genomic_DNA"/>
</dbReference>
<accession>A0AAD7A4V8</accession>
<dbReference type="AlphaFoldDB" id="A0AAD7A4V8"/>
<dbReference type="Proteomes" id="UP001218218">
    <property type="component" value="Unassembled WGS sequence"/>
</dbReference>
<evidence type="ECO:0000313" key="3">
    <source>
        <dbReference type="Proteomes" id="UP001218218"/>
    </source>
</evidence>
<keyword evidence="3" id="KW-1185">Reference proteome</keyword>
<feature type="compositionally biased region" description="Basic and acidic residues" evidence="1">
    <location>
        <begin position="48"/>
        <end position="58"/>
    </location>
</feature>
<gene>
    <name evidence="2" type="ORF">DFH08DRAFT_806937</name>
</gene>
<evidence type="ECO:0000256" key="1">
    <source>
        <dbReference type="SAM" id="MobiDB-lite"/>
    </source>
</evidence>
<proteinExistence type="predicted"/>
<protein>
    <submittedName>
        <fullName evidence="2">Uncharacterized protein</fullName>
    </submittedName>
</protein>
<feature type="region of interest" description="Disordered" evidence="1">
    <location>
        <begin position="37"/>
        <end position="58"/>
    </location>
</feature>
<organism evidence="2 3">
    <name type="scientific">Mycena albidolilacea</name>
    <dbReference type="NCBI Taxonomy" id="1033008"/>
    <lineage>
        <taxon>Eukaryota</taxon>
        <taxon>Fungi</taxon>
        <taxon>Dikarya</taxon>
        <taxon>Basidiomycota</taxon>
        <taxon>Agaricomycotina</taxon>
        <taxon>Agaricomycetes</taxon>
        <taxon>Agaricomycetidae</taxon>
        <taxon>Agaricales</taxon>
        <taxon>Marasmiineae</taxon>
        <taxon>Mycenaceae</taxon>
        <taxon>Mycena</taxon>
    </lineage>
</organism>
<reference evidence="2" key="1">
    <citation type="submission" date="2023-03" db="EMBL/GenBank/DDBJ databases">
        <title>Massive genome expansion in bonnet fungi (Mycena s.s.) driven by repeated elements and novel gene families across ecological guilds.</title>
        <authorList>
            <consortium name="Lawrence Berkeley National Laboratory"/>
            <person name="Harder C.B."/>
            <person name="Miyauchi S."/>
            <person name="Viragh M."/>
            <person name="Kuo A."/>
            <person name="Thoen E."/>
            <person name="Andreopoulos B."/>
            <person name="Lu D."/>
            <person name="Skrede I."/>
            <person name="Drula E."/>
            <person name="Henrissat B."/>
            <person name="Morin E."/>
            <person name="Kohler A."/>
            <person name="Barry K."/>
            <person name="LaButti K."/>
            <person name="Morin E."/>
            <person name="Salamov A."/>
            <person name="Lipzen A."/>
            <person name="Mereny Z."/>
            <person name="Hegedus B."/>
            <person name="Baldrian P."/>
            <person name="Stursova M."/>
            <person name="Weitz H."/>
            <person name="Taylor A."/>
            <person name="Grigoriev I.V."/>
            <person name="Nagy L.G."/>
            <person name="Martin F."/>
            <person name="Kauserud H."/>
        </authorList>
    </citation>
    <scope>NUCLEOTIDE SEQUENCE</scope>
    <source>
        <strain evidence="2">CBHHK002</strain>
    </source>
</reference>
<evidence type="ECO:0000313" key="2">
    <source>
        <dbReference type="EMBL" id="KAJ7349584.1"/>
    </source>
</evidence>
<comment type="caution">
    <text evidence="2">The sequence shown here is derived from an EMBL/GenBank/DDBJ whole genome shotgun (WGS) entry which is preliminary data.</text>
</comment>
<name>A0AAD7A4V8_9AGAR</name>